<protein>
    <submittedName>
        <fullName evidence="3">Uncharacterized protein DUF1593</fullName>
    </submittedName>
</protein>
<evidence type="ECO:0000313" key="4">
    <source>
        <dbReference type="Proteomes" id="UP000256629"/>
    </source>
</evidence>
<comment type="caution">
    <text evidence="3">The sequence shown here is derived from an EMBL/GenBank/DDBJ whole genome shotgun (WGS) entry which is preliminary data.</text>
</comment>
<evidence type="ECO:0000313" key="3">
    <source>
        <dbReference type="EMBL" id="RED47851.1"/>
    </source>
</evidence>
<dbReference type="InterPro" id="IPR011483">
    <property type="entry name" value="Sde182_NH-like"/>
</dbReference>
<feature type="domain" description="Cellulose-binding Sde182 C-terminal" evidence="2">
    <location>
        <begin position="418"/>
        <end position="500"/>
    </location>
</feature>
<dbReference type="Gene3D" id="2.60.40.10">
    <property type="entry name" value="Immunoglobulins"/>
    <property type="match status" value="1"/>
</dbReference>
<dbReference type="Pfam" id="PF07632">
    <property type="entry name" value="Sde182_NH-like"/>
    <property type="match status" value="1"/>
</dbReference>
<proteinExistence type="predicted"/>
<dbReference type="RefSeq" id="WP_220340259.1">
    <property type="nucleotide sequence ID" value="NZ_QRDX01000005.1"/>
</dbReference>
<accession>A0A3D9HF25</accession>
<dbReference type="Gene3D" id="3.90.245.10">
    <property type="entry name" value="Ribonucleoside hydrolase-like"/>
    <property type="match status" value="1"/>
</dbReference>
<gene>
    <name evidence="3" type="ORF">DFQ02_10578</name>
</gene>
<dbReference type="InterPro" id="IPR036452">
    <property type="entry name" value="Ribo_hydro-like"/>
</dbReference>
<sequence>MSSNMKVLKIIVLGFLIGFGPYALSQSSKHRLVILADMGNEPDEEQQMAHMLMCSNEFDLEGLIAVSGKYLHNKHRLVERQRLYPDLFENLIDGYEKVFENLKIHTKGYPEPAYLRTIGASGQPGYGMGDVGDGKSTKGSELLIDIFKKEDSRLIYIVVNAGSNTLAQALNDFKASHSEETLNNVLKKLRVFENGAQDDAGAWICANYPDIHWTRSNYQTYAYGGPAWAWGNDPDADKKGPHTWKPYAYNATGQHQWVLEHIKNHGALGRLFPLRETPTGRLAFIEGGGTIPWLGLIHQGLSDISQPSWGSWSGRFSEKPIKNVPSRHESVRVDEEAYGDYYLFTEVSDVWKDPETNLVYNSIYAPVWRWRQAYYNDFQARMDWCVASFEKANHHPVASINGDNTEKIHFIPITSGDTISLDASGSLDPDADNLTYKWWVYREAGTYKGNTQLIKNPTQAITEIVAPEDASGKTIHVILEIEDNNSIASLHDYRRIILTVE</sequence>
<dbReference type="InterPro" id="IPR048527">
    <property type="entry name" value="Sde182_C"/>
</dbReference>
<dbReference type="InterPro" id="IPR013783">
    <property type="entry name" value="Ig-like_fold"/>
</dbReference>
<organism evidence="3 4">
    <name type="scientific">Seonamhaeicola aphaedonensis</name>
    <dbReference type="NCBI Taxonomy" id="1461338"/>
    <lineage>
        <taxon>Bacteria</taxon>
        <taxon>Pseudomonadati</taxon>
        <taxon>Bacteroidota</taxon>
        <taxon>Flavobacteriia</taxon>
        <taxon>Flavobacteriales</taxon>
        <taxon>Flavobacteriaceae</taxon>
    </lineage>
</organism>
<evidence type="ECO:0000259" key="2">
    <source>
        <dbReference type="Pfam" id="PF21027"/>
    </source>
</evidence>
<dbReference type="Proteomes" id="UP000256629">
    <property type="component" value="Unassembled WGS sequence"/>
</dbReference>
<dbReference type="EMBL" id="QRDX01000005">
    <property type="protein sequence ID" value="RED47851.1"/>
    <property type="molecule type" value="Genomic_DNA"/>
</dbReference>
<evidence type="ECO:0000259" key="1">
    <source>
        <dbReference type="Pfam" id="PF07632"/>
    </source>
</evidence>
<dbReference type="Pfam" id="PF21027">
    <property type="entry name" value="Sde0182_C"/>
    <property type="match status" value="1"/>
</dbReference>
<reference evidence="3 4" key="1">
    <citation type="submission" date="2018-07" db="EMBL/GenBank/DDBJ databases">
        <title>Genomic Encyclopedia of Type Strains, Phase III (KMG-III): the genomes of soil and plant-associated and newly described type strains.</title>
        <authorList>
            <person name="Whitman W."/>
        </authorList>
    </citation>
    <scope>NUCLEOTIDE SEQUENCE [LARGE SCALE GENOMIC DNA]</scope>
    <source>
        <strain evidence="3 4">CECT 8487</strain>
    </source>
</reference>
<dbReference type="GO" id="GO:0016799">
    <property type="term" value="F:hydrolase activity, hydrolyzing N-glycosyl compounds"/>
    <property type="evidence" value="ECO:0007669"/>
    <property type="project" value="InterPro"/>
</dbReference>
<name>A0A3D9HF25_9FLAO</name>
<keyword evidence="4" id="KW-1185">Reference proteome</keyword>
<dbReference type="AlphaFoldDB" id="A0A3D9HF25"/>
<feature type="domain" description="Cellulose-binding Sde182 nucleoside hydrolase-like" evidence="1">
    <location>
        <begin position="31"/>
        <end position="316"/>
    </location>
</feature>